<organism evidence="2 3">
    <name type="scientific">Bradyrhizobium barranii</name>
    <dbReference type="NCBI Taxonomy" id="2992140"/>
    <lineage>
        <taxon>Bacteria</taxon>
        <taxon>Pseudomonadati</taxon>
        <taxon>Pseudomonadota</taxon>
        <taxon>Alphaproteobacteria</taxon>
        <taxon>Hyphomicrobiales</taxon>
        <taxon>Nitrobacteraceae</taxon>
        <taxon>Bradyrhizobium</taxon>
    </lineage>
</organism>
<dbReference type="EMBL" id="CP088100">
    <property type="protein sequence ID" value="UFW88384.1"/>
    <property type="molecule type" value="Genomic_DNA"/>
</dbReference>
<feature type="transmembrane region" description="Helical" evidence="1">
    <location>
        <begin position="82"/>
        <end position="105"/>
    </location>
</feature>
<gene>
    <name evidence="2" type="ORF">BjapCC829_07520</name>
</gene>
<feature type="transmembrane region" description="Helical" evidence="1">
    <location>
        <begin position="117"/>
        <end position="137"/>
    </location>
</feature>
<evidence type="ECO:0000313" key="2">
    <source>
        <dbReference type="EMBL" id="UFW88384.1"/>
    </source>
</evidence>
<name>A0ABY3QQU6_9BRAD</name>
<keyword evidence="1" id="KW-0472">Membrane</keyword>
<feature type="transmembrane region" description="Helical" evidence="1">
    <location>
        <begin position="41"/>
        <end position="61"/>
    </location>
</feature>
<proteinExistence type="predicted"/>
<keyword evidence="1" id="KW-0812">Transmembrane</keyword>
<protein>
    <submittedName>
        <fullName evidence="2">YeeE/YedE family protein</fullName>
    </submittedName>
</protein>
<keyword evidence="3" id="KW-1185">Reference proteome</keyword>
<keyword evidence="1" id="KW-1133">Transmembrane helix</keyword>
<accession>A0ABY3QQU6</accession>
<dbReference type="RefSeq" id="WP_231144163.1">
    <property type="nucleotide sequence ID" value="NZ_CP088100.1"/>
</dbReference>
<reference evidence="2" key="1">
    <citation type="submission" date="2021-11" db="EMBL/GenBank/DDBJ databases">
        <title>Australian commercial rhizobial inoculants.</title>
        <authorList>
            <person name="Kohlmeier M.G."/>
            <person name="O'Hara G.W."/>
            <person name="Colombi E."/>
            <person name="Ramsay J.P."/>
            <person name="Terpolilli J."/>
        </authorList>
    </citation>
    <scope>NUCLEOTIDE SEQUENCE</scope>
    <source>
        <strain evidence="2">CC829</strain>
    </source>
</reference>
<dbReference type="Pfam" id="PF20398">
    <property type="entry name" value="DUF6691"/>
    <property type="match status" value="1"/>
</dbReference>
<evidence type="ECO:0000256" key="1">
    <source>
        <dbReference type="SAM" id="Phobius"/>
    </source>
</evidence>
<sequence length="146" mass="15470">MPVFFSLLAGVLFGAGLTISDMVNPARVSNFLDFAGSWDPTLMFVMAGALAVTTVGYKLIFRRNSPVADETFHLPTQRQIDLPLVGGAALFGVGWGLAGICPGPALADLVTLEPKLFVFVAAMLVGMIAASVLRVRVSAMKDLRQS</sequence>
<dbReference type="InterPro" id="IPR046513">
    <property type="entry name" value="DUF6691"/>
</dbReference>
<evidence type="ECO:0000313" key="3">
    <source>
        <dbReference type="Proteomes" id="UP001430990"/>
    </source>
</evidence>
<dbReference type="Proteomes" id="UP001430990">
    <property type="component" value="Chromosome"/>
</dbReference>